<feature type="transmembrane region" description="Helical" evidence="1">
    <location>
        <begin position="207"/>
        <end position="227"/>
    </location>
</feature>
<dbReference type="AlphaFoldDB" id="A0A5B8L651"/>
<evidence type="ECO:0000256" key="1">
    <source>
        <dbReference type="SAM" id="Phobius"/>
    </source>
</evidence>
<accession>A0A5B8L651</accession>
<feature type="transmembrane region" description="Helical" evidence="1">
    <location>
        <begin position="97"/>
        <end position="118"/>
    </location>
</feature>
<feature type="transmembrane region" description="Helical" evidence="1">
    <location>
        <begin position="297"/>
        <end position="317"/>
    </location>
</feature>
<gene>
    <name evidence="2" type="ORF">FQ775_19750</name>
</gene>
<reference evidence="2" key="1">
    <citation type="submission" date="2020-04" db="EMBL/GenBank/DDBJ databases">
        <title>Nitratireductor sp. nov. isolated from mangrove soil.</title>
        <authorList>
            <person name="Ye Y."/>
        </authorList>
    </citation>
    <scope>NUCLEOTIDE SEQUENCE</scope>
    <source>
        <strain evidence="2">SY7</strain>
    </source>
</reference>
<dbReference type="OrthoDB" id="8168962at2"/>
<name>A0A5B8L651_9HYPH</name>
<evidence type="ECO:0008006" key="4">
    <source>
        <dbReference type="Google" id="ProtNLM"/>
    </source>
</evidence>
<keyword evidence="1" id="KW-0472">Membrane</keyword>
<feature type="transmembrane region" description="Helical" evidence="1">
    <location>
        <begin position="23"/>
        <end position="43"/>
    </location>
</feature>
<keyword evidence="3" id="KW-1185">Reference proteome</keyword>
<feature type="transmembrane region" description="Helical" evidence="1">
    <location>
        <begin position="239"/>
        <end position="265"/>
    </location>
</feature>
<keyword evidence="1" id="KW-0812">Transmembrane</keyword>
<feature type="transmembrane region" description="Helical" evidence="1">
    <location>
        <begin position="153"/>
        <end position="171"/>
    </location>
</feature>
<sequence>MLAVPALAHVSDRGYVLLLPTGYYLFGGAVAVALSFAILAFTPPSPLDRLARLRLRALVLPVDGRFLGSTISFLVLASLLAAGLGGSRDPLSNPLPLVFWTFVWIGMLLVQGVVGDLWRWLNPWYAPWRLATRLIGRGAEGGLFAYPRAAGRWPAFAAFGAFVWFELVYVAPADPEALATAMIAYWLYSLAGMIAFGFRAWCRNGEFLTLLFTIVAQMGIAVFRTTGKGRTLVRFRLPGAGLVLAPSLAASGTAFLLLTLSSISFDSLMRTFFWLGLSGINPLEFPGRSAVVMPNSLGAAGAFLLLWLLFVLCVRLGEWLAECRQGGAGAAGRLVWSLMPIVLGYHYSHHLPALLVDGQYALAAISDPFARGWNLFGTAGLYVSAAVTAGAEMAWVMWNIQSAAIIGGHLLAVAASHVVAWRMHGSTARAARSQIPLAILMVAYTGFGLWLLSTPTGY</sequence>
<dbReference type="KEGG" id="niy:FQ775_19750"/>
<evidence type="ECO:0000313" key="2">
    <source>
        <dbReference type="EMBL" id="QDZ03431.1"/>
    </source>
</evidence>
<feature type="transmembrane region" description="Helical" evidence="1">
    <location>
        <begin position="404"/>
        <end position="423"/>
    </location>
</feature>
<feature type="transmembrane region" description="Helical" evidence="1">
    <location>
        <begin position="64"/>
        <end position="85"/>
    </location>
</feature>
<feature type="transmembrane region" description="Helical" evidence="1">
    <location>
        <begin position="379"/>
        <end position="398"/>
    </location>
</feature>
<feature type="transmembrane region" description="Helical" evidence="1">
    <location>
        <begin position="435"/>
        <end position="453"/>
    </location>
</feature>
<evidence type="ECO:0000313" key="3">
    <source>
        <dbReference type="Proteomes" id="UP000321389"/>
    </source>
</evidence>
<proteinExistence type="predicted"/>
<feature type="transmembrane region" description="Helical" evidence="1">
    <location>
        <begin position="183"/>
        <end position="201"/>
    </location>
</feature>
<dbReference type="EMBL" id="CP042301">
    <property type="protein sequence ID" value="QDZ03431.1"/>
    <property type="molecule type" value="Genomic_DNA"/>
</dbReference>
<keyword evidence="1" id="KW-1133">Transmembrane helix</keyword>
<protein>
    <recommendedName>
        <fullName evidence="4">Fenitrothion hydrolase</fullName>
    </recommendedName>
</protein>
<dbReference type="Proteomes" id="UP000321389">
    <property type="component" value="Chromosome"/>
</dbReference>
<organism evidence="2 3">
    <name type="scientific">Nitratireductor mangrovi</name>
    <dbReference type="NCBI Taxonomy" id="2599600"/>
    <lineage>
        <taxon>Bacteria</taxon>
        <taxon>Pseudomonadati</taxon>
        <taxon>Pseudomonadota</taxon>
        <taxon>Alphaproteobacteria</taxon>
        <taxon>Hyphomicrobiales</taxon>
        <taxon>Phyllobacteriaceae</taxon>
        <taxon>Nitratireductor</taxon>
    </lineage>
</organism>